<dbReference type="PANTHER" id="PTHR43353:SF5">
    <property type="entry name" value="SUCCINATE-SEMIALDEHYDE DEHYDROGENASE, MITOCHONDRIAL"/>
    <property type="match status" value="1"/>
</dbReference>
<dbReference type="PROSITE" id="PS00687">
    <property type="entry name" value="ALDEHYDE_DEHYDR_GLU"/>
    <property type="match status" value="1"/>
</dbReference>
<feature type="active site" evidence="3">
    <location>
        <position position="255"/>
    </location>
</feature>
<gene>
    <name evidence="6" type="primary">gabD</name>
    <name evidence="6" type="ORF">CPter91_5449</name>
</gene>
<dbReference type="Proteomes" id="UP000074561">
    <property type="component" value="Chromosome"/>
</dbReference>
<dbReference type="Gene3D" id="3.40.605.10">
    <property type="entry name" value="Aldehyde Dehydrogenase, Chain A, domain 1"/>
    <property type="match status" value="1"/>
</dbReference>
<dbReference type="STRING" id="279113.CPter91_5449"/>
<dbReference type="InterPro" id="IPR016160">
    <property type="entry name" value="Ald_DH_CS_CYS"/>
</dbReference>
<dbReference type="InterPro" id="IPR050740">
    <property type="entry name" value="Aldehyde_DH_Superfamily"/>
</dbReference>
<dbReference type="FunFam" id="3.40.605.10:FF:000005">
    <property type="entry name" value="Succinate-semialdehyde dehydrogenase I"/>
    <property type="match status" value="1"/>
</dbReference>
<dbReference type="InterPro" id="IPR010102">
    <property type="entry name" value="Succ_semiAld_DH"/>
</dbReference>
<evidence type="ECO:0000313" key="6">
    <source>
        <dbReference type="EMBL" id="AMP07732.1"/>
    </source>
</evidence>
<dbReference type="Pfam" id="PF00171">
    <property type="entry name" value="Aldedh"/>
    <property type="match status" value="1"/>
</dbReference>
<dbReference type="InterPro" id="IPR029510">
    <property type="entry name" value="Ald_DH_CS_GLU"/>
</dbReference>
<dbReference type="KEGG" id="cpra:CPter91_5449"/>
<dbReference type="PANTHER" id="PTHR43353">
    <property type="entry name" value="SUCCINATE-SEMIALDEHYDE DEHYDROGENASE, MITOCHONDRIAL"/>
    <property type="match status" value="1"/>
</dbReference>
<organism evidence="6 7">
    <name type="scientific">Collimonas pratensis</name>
    <dbReference type="NCBI Taxonomy" id="279113"/>
    <lineage>
        <taxon>Bacteria</taxon>
        <taxon>Pseudomonadati</taxon>
        <taxon>Pseudomonadota</taxon>
        <taxon>Betaproteobacteria</taxon>
        <taxon>Burkholderiales</taxon>
        <taxon>Oxalobacteraceae</taxon>
        <taxon>Collimonas</taxon>
    </lineage>
</organism>
<dbReference type="PROSITE" id="PS00070">
    <property type="entry name" value="ALDEHYDE_DEHYDR_CYS"/>
    <property type="match status" value="1"/>
</dbReference>
<dbReference type="GO" id="GO:0005829">
    <property type="term" value="C:cytosol"/>
    <property type="evidence" value="ECO:0007669"/>
    <property type="project" value="TreeGrafter"/>
</dbReference>
<dbReference type="NCBIfam" id="TIGR01780">
    <property type="entry name" value="SSADH"/>
    <property type="match status" value="1"/>
</dbReference>
<evidence type="ECO:0000259" key="5">
    <source>
        <dbReference type="Pfam" id="PF00171"/>
    </source>
</evidence>
<sequence>MQLKDPSLFRQQAYLNGAWCNADGGATHDVVNPATGETIGSVPLMGAAETRRAIAAANEAWRQWRRKTAKERSIILRKWNDLMLANLDDLALIMTTEQGKPLAESRGEIAYAASFIEWFAEEGKRAGGDTIPSPTPGTRIVVVKEPIGVCAAITPWNFPAAMITRKAGPALAAGCTMVLKPAESTPFSALALAVLAERAGIPAGVFSVVTGAAREIGAEMTSNPTVRKLTFTGSTGVGRLLMEQCAATIKKLSLELGGNAPFIVFDDADLDAAVEGAMASKYRNAGQTCVCANRLYVQDGVYDAFAAKLVAAVAKLKVGNGLQEGVTQGPLIDQKAVLKVEQHIADALAKGARLLAGGKRHALGHSFFEPTVLADVTADMMVAREETFGPMAPLFRFKTDEEAVALANDTEFGLASYFYSRDIGRIWRVAEGLESGMVGINTGLISNEVAPFGGVKQSGLGREGSKYGIEDYQVIKYLCMGGI</sequence>
<dbReference type="InterPro" id="IPR016162">
    <property type="entry name" value="Ald_DH_N"/>
</dbReference>
<evidence type="ECO:0000256" key="3">
    <source>
        <dbReference type="PROSITE-ProRule" id="PRU10007"/>
    </source>
</evidence>
<proteinExistence type="inferred from homology"/>
<reference evidence="6 7" key="1">
    <citation type="submission" date="2015-11" db="EMBL/GenBank/DDBJ databases">
        <title>Exploring the genomic traits of fungus-feeding bacterial genus Collimonas.</title>
        <authorList>
            <person name="Song C."/>
            <person name="Schmidt R."/>
            <person name="de Jager V."/>
            <person name="Krzyzanowska D."/>
            <person name="Jongedijk E."/>
            <person name="Cankar K."/>
            <person name="Beekwilder J."/>
            <person name="van Veen A."/>
            <person name="de Boer W."/>
            <person name="van Veen J.A."/>
            <person name="Garbeva P."/>
        </authorList>
    </citation>
    <scope>NUCLEOTIDE SEQUENCE [LARGE SCALE GENOMIC DNA]</scope>
    <source>
        <strain evidence="6 7">Ter91</strain>
    </source>
</reference>
<name>A0A127QDN9_9BURK</name>
<dbReference type="SUPFAM" id="SSF53720">
    <property type="entry name" value="ALDH-like"/>
    <property type="match status" value="1"/>
</dbReference>
<dbReference type="CDD" id="cd07103">
    <property type="entry name" value="ALDH_F5_SSADH_GabD"/>
    <property type="match status" value="1"/>
</dbReference>
<dbReference type="GO" id="GO:0004777">
    <property type="term" value="F:succinate-semialdehyde dehydrogenase (NAD+) activity"/>
    <property type="evidence" value="ECO:0007669"/>
    <property type="project" value="TreeGrafter"/>
</dbReference>
<evidence type="ECO:0000313" key="7">
    <source>
        <dbReference type="Proteomes" id="UP000074561"/>
    </source>
</evidence>
<dbReference type="GO" id="GO:0009450">
    <property type="term" value="P:gamma-aminobutyric acid catabolic process"/>
    <property type="evidence" value="ECO:0007669"/>
    <property type="project" value="InterPro"/>
</dbReference>
<dbReference type="PATRIC" id="fig|279113.9.peg.5405"/>
<dbReference type="Gene3D" id="3.40.309.10">
    <property type="entry name" value="Aldehyde Dehydrogenase, Chain A, domain 2"/>
    <property type="match status" value="1"/>
</dbReference>
<dbReference type="FunFam" id="3.40.309.10:FF:000004">
    <property type="entry name" value="Succinate-semialdehyde dehydrogenase I"/>
    <property type="match status" value="1"/>
</dbReference>
<comment type="similarity">
    <text evidence="1 4">Belongs to the aldehyde dehydrogenase family.</text>
</comment>
<dbReference type="NCBIfam" id="NF008415">
    <property type="entry name" value="PRK11241.1"/>
    <property type="match status" value="1"/>
</dbReference>
<keyword evidence="2 4" id="KW-0560">Oxidoreductase</keyword>
<dbReference type="AlphaFoldDB" id="A0A127QDN9"/>
<evidence type="ECO:0000256" key="4">
    <source>
        <dbReference type="RuleBase" id="RU003345"/>
    </source>
</evidence>
<dbReference type="InterPro" id="IPR016161">
    <property type="entry name" value="Ald_DH/histidinol_DH"/>
</dbReference>
<evidence type="ECO:0000256" key="2">
    <source>
        <dbReference type="ARBA" id="ARBA00023002"/>
    </source>
</evidence>
<accession>A0A127QDN9</accession>
<protein>
    <submittedName>
        <fullName evidence="6">Succinate-semialdehyde dehydrogenase</fullName>
    </submittedName>
</protein>
<dbReference type="InterPro" id="IPR015590">
    <property type="entry name" value="Aldehyde_DH_dom"/>
</dbReference>
<feature type="domain" description="Aldehyde dehydrogenase" evidence="5">
    <location>
        <begin position="19"/>
        <end position="476"/>
    </location>
</feature>
<evidence type="ECO:0000256" key="1">
    <source>
        <dbReference type="ARBA" id="ARBA00009986"/>
    </source>
</evidence>
<dbReference type="InterPro" id="IPR016163">
    <property type="entry name" value="Ald_DH_C"/>
</dbReference>
<dbReference type="EMBL" id="CP013234">
    <property type="protein sequence ID" value="AMP07732.1"/>
    <property type="molecule type" value="Genomic_DNA"/>
</dbReference>